<name>A0AA39UEJ4_9LECA</name>
<dbReference type="InterPro" id="IPR059238">
    <property type="entry name" value="UBX1_UBXN9"/>
</dbReference>
<proteinExistence type="predicted"/>
<dbReference type="GO" id="GO:0012506">
    <property type="term" value="C:vesicle membrane"/>
    <property type="evidence" value="ECO:0007669"/>
    <property type="project" value="TreeGrafter"/>
</dbReference>
<organism evidence="3 4">
    <name type="scientific">Cladonia borealis</name>
    <dbReference type="NCBI Taxonomy" id="184061"/>
    <lineage>
        <taxon>Eukaryota</taxon>
        <taxon>Fungi</taxon>
        <taxon>Dikarya</taxon>
        <taxon>Ascomycota</taxon>
        <taxon>Pezizomycotina</taxon>
        <taxon>Lecanoromycetes</taxon>
        <taxon>OSLEUM clade</taxon>
        <taxon>Lecanoromycetidae</taxon>
        <taxon>Lecanorales</taxon>
        <taxon>Lecanorineae</taxon>
        <taxon>Cladoniaceae</taxon>
        <taxon>Cladonia</taxon>
    </lineage>
</organism>
<dbReference type="SUPFAM" id="SSF54236">
    <property type="entry name" value="Ubiquitin-like"/>
    <property type="match status" value="2"/>
</dbReference>
<dbReference type="GO" id="GO:0006886">
    <property type="term" value="P:intracellular protein transport"/>
    <property type="evidence" value="ECO:0007669"/>
    <property type="project" value="TreeGrafter"/>
</dbReference>
<dbReference type="PANTHER" id="PTHR46467">
    <property type="entry name" value="TETHER CONTAINING UBX DOMAIN FOR GLUT4"/>
    <property type="match status" value="1"/>
</dbReference>
<dbReference type="CDD" id="cd16105">
    <property type="entry name" value="Ubl_ASPSCR1_like"/>
    <property type="match status" value="1"/>
</dbReference>
<dbReference type="Proteomes" id="UP001166286">
    <property type="component" value="Unassembled WGS sequence"/>
</dbReference>
<evidence type="ECO:0000256" key="1">
    <source>
        <dbReference type="SAM" id="MobiDB-lite"/>
    </source>
</evidence>
<dbReference type="PANTHER" id="PTHR46467:SF1">
    <property type="entry name" value="TETHER CONTAINING UBX DOMAIN FOR GLUT4"/>
    <property type="match status" value="1"/>
</dbReference>
<protein>
    <recommendedName>
        <fullName evidence="2">UBX domain-containing protein</fullName>
    </recommendedName>
</protein>
<feature type="domain" description="UBX" evidence="2">
    <location>
        <begin position="360"/>
        <end position="439"/>
    </location>
</feature>
<dbReference type="Pfam" id="PF00789">
    <property type="entry name" value="UBX"/>
    <property type="match status" value="1"/>
</dbReference>
<dbReference type="Gene3D" id="3.10.20.90">
    <property type="entry name" value="Phosphatidylinositol 3-kinase Catalytic Subunit, Chain A, domain 1"/>
    <property type="match status" value="2"/>
</dbReference>
<feature type="compositionally biased region" description="Basic and acidic residues" evidence="1">
    <location>
        <begin position="469"/>
        <end position="500"/>
    </location>
</feature>
<sequence>MSSHVVVLDSTARRAVIKTTPTKHLSDVLQEACGKLGLDPSKHGLKNSNNKTLDLSQPIRLSGLSSGAKLQLVVLSRSPSVVSVALQLPESEANGQSRLTDKLPSSTTIWLLLRHFESTSQVARNFTARGTAKIGAGASSGAGRMYYETPVIHVMGRELSSFTDLQKTLAQLGFNSGSVLFRLSFRGTETPLEEAMMEIDKYFKSAEGDSTGGAHAGSVANTQIPPNTSEDGPILTGENTADPVPADALSPPSDGPLSPEPTRNETVPPPSETDASLPNPSAIEESSITGPSQRPMIIYAPPSVSTPAAARQAHNEKDYEPTIDHAKLHQHRLATYARNKTLPSDAELAAQAEAQSKKNAEVKEVRIKIRFPDQSQVVSTFTNLDTTATLYEFVQRLMRNENEPFSLNFSTPKGPRNIPKENMRLIQGLGMVGAVLINVVWEEGASKEARGGKILKSVYEEKAEEITVKEPEGVEVEEKHESQGGIADGKRKSEGKEKKGGVPKWLKLPGKK</sequence>
<dbReference type="InterPro" id="IPR029071">
    <property type="entry name" value="Ubiquitin-like_domsf"/>
</dbReference>
<evidence type="ECO:0000313" key="3">
    <source>
        <dbReference type="EMBL" id="KAK0516626.1"/>
    </source>
</evidence>
<reference evidence="3" key="1">
    <citation type="submission" date="2023-03" db="EMBL/GenBank/DDBJ databases">
        <title>Complete genome of Cladonia borealis.</title>
        <authorList>
            <person name="Park H."/>
        </authorList>
    </citation>
    <scope>NUCLEOTIDE SEQUENCE</scope>
    <source>
        <strain evidence="3">ANT050790</strain>
    </source>
</reference>
<accession>A0AA39UEJ4</accession>
<feature type="region of interest" description="Disordered" evidence="1">
    <location>
        <begin position="208"/>
        <end position="296"/>
    </location>
</feature>
<dbReference type="GO" id="GO:0005634">
    <property type="term" value="C:nucleus"/>
    <property type="evidence" value="ECO:0007669"/>
    <property type="project" value="TreeGrafter"/>
</dbReference>
<dbReference type="GO" id="GO:0005737">
    <property type="term" value="C:cytoplasm"/>
    <property type="evidence" value="ECO:0007669"/>
    <property type="project" value="TreeGrafter"/>
</dbReference>
<dbReference type="AlphaFoldDB" id="A0AA39UEJ4"/>
<comment type="caution">
    <text evidence="3">The sequence shown here is derived from an EMBL/GenBank/DDBJ whole genome shotgun (WGS) entry which is preliminary data.</text>
</comment>
<evidence type="ECO:0000313" key="4">
    <source>
        <dbReference type="Proteomes" id="UP001166286"/>
    </source>
</evidence>
<dbReference type="EMBL" id="JAFEKC020000002">
    <property type="protein sequence ID" value="KAK0516626.1"/>
    <property type="molecule type" value="Genomic_DNA"/>
</dbReference>
<feature type="region of interest" description="Disordered" evidence="1">
    <location>
        <begin position="469"/>
        <end position="512"/>
    </location>
</feature>
<evidence type="ECO:0000259" key="2">
    <source>
        <dbReference type="PROSITE" id="PS50033"/>
    </source>
</evidence>
<feature type="compositionally biased region" description="Polar residues" evidence="1">
    <location>
        <begin position="219"/>
        <end position="230"/>
    </location>
</feature>
<dbReference type="PROSITE" id="PS50033">
    <property type="entry name" value="UBX"/>
    <property type="match status" value="1"/>
</dbReference>
<feature type="compositionally biased region" description="Polar residues" evidence="1">
    <location>
        <begin position="273"/>
        <end position="292"/>
    </location>
</feature>
<keyword evidence="4" id="KW-1185">Reference proteome</keyword>
<gene>
    <name evidence="3" type="ORF">JMJ35_001229</name>
</gene>
<dbReference type="Pfam" id="PF11470">
    <property type="entry name" value="TUG-UBL1"/>
    <property type="match status" value="1"/>
</dbReference>
<dbReference type="CDD" id="cd17075">
    <property type="entry name" value="UBX1_UBXN9"/>
    <property type="match status" value="1"/>
</dbReference>
<dbReference type="InterPro" id="IPR001012">
    <property type="entry name" value="UBX_dom"/>
</dbReference>
<dbReference type="InterPro" id="IPR021569">
    <property type="entry name" value="TUG-UBL1"/>
</dbReference>